<reference evidence="1 2" key="1">
    <citation type="submission" date="2015-01" db="EMBL/GenBank/DDBJ databases">
        <title>Evolution of Trichinella species and genotypes.</title>
        <authorList>
            <person name="Korhonen P.K."/>
            <person name="Edoardo P."/>
            <person name="Giuseppe L.R."/>
            <person name="Gasser R.B."/>
        </authorList>
    </citation>
    <scope>NUCLEOTIDE SEQUENCE [LARGE SCALE GENOMIC DNA]</scope>
    <source>
        <strain evidence="1">ISS417</strain>
    </source>
</reference>
<dbReference type="EMBL" id="JYDJ01003405">
    <property type="protein sequence ID" value="KRX29345.1"/>
    <property type="molecule type" value="Genomic_DNA"/>
</dbReference>
<gene>
    <name evidence="1" type="ORF">T05_1262</name>
</gene>
<sequence>LTPVVRAWVQFWNSAVEPFFHHTVRPRTTAVARSTKNGRTA</sequence>
<feature type="non-terminal residue" evidence="1">
    <location>
        <position position="1"/>
    </location>
</feature>
<dbReference type="AlphaFoldDB" id="A0A0V0SRJ0"/>
<comment type="caution">
    <text evidence="1">The sequence shown here is derived from an EMBL/GenBank/DDBJ whole genome shotgun (WGS) entry which is preliminary data.</text>
</comment>
<organism evidence="1 2">
    <name type="scientific">Trichinella murrelli</name>
    <dbReference type="NCBI Taxonomy" id="144512"/>
    <lineage>
        <taxon>Eukaryota</taxon>
        <taxon>Metazoa</taxon>
        <taxon>Ecdysozoa</taxon>
        <taxon>Nematoda</taxon>
        <taxon>Enoplea</taxon>
        <taxon>Dorylaimia</taxon>
        <taxon>Trichinellida</taxon>
        <taxon>Trichinellidae</taxon>
        <taxon>Trichinella</taxon>
    </lineage>
</organism>
<dbReference type="Proteomes" id="UP000055048">
    <property type="component" value="Unassembled WGS sequence"/>
</dbReference>
<proteinExistence type="predicted"/>
<name>A0A0V0SRJ0_9BILA</name>
<evidence type="ECO:0000313" key="1">
    <source>
        <dbReference type="EMBL" id="KRX29345.1"/>
    </source>
</evidence>
<evidence type="ECO:0000313" key="2">
    <source>
        <dbReference type="Proteomes" id="UP000055048"/>
    </source>
</evidence>
<protein>
    <submittedName>
        <fullName evidence="1">Uncharacterized protein</fullName>
    </submittedName>
</protein>
<feature type="non-terminal residue" evidence="1">
    <location>
        <position position="41"/>
    </location>
</feature>
<accession>A0A0V0SRJ0</accession>
<keyword evidence="2" id="KW-1185">Reference proteome</keyword>